<proteinExistence type="predicted"/>
<dbReference type="SUPFAM" id="SSF54427">
    <property type="entry name" value="NTF2-like"/>
    <property type="match status" value="1"/>
</dbReference>
<gene>
    <name evidence="1" type="ordered locus">Q7A_2624</name>
</gene>
<dbReference type="KEGG" id="mej:Q7A_2624"/>
<dbReference type="HOGENOM" id="CLU_128796_0_0_6"/>
<organism evidence="1 2">
    <name type="scientific">Methylophaga nitratireducenticrescens</name>
    <dbReference type="NCBI Taxonomy" id="754476"/>
    <lineage>
        <taxon>Bacteria</taxon>
        <taxon>Pseudomonadati</taxon>
        <taxon>Pseudomonadota</taxon>
        <taxon>Gammaproteobacteria</taxon>
        <taxon>Thiotrichales</taxon>
        <taxon>Piscirickettsiaceae</taxon>
        <taxon>Methylophaga</taxon>
    </lineage>
</organism>
<dbReference type="GO" id="GO:0016853">
    <property type="term" value="F:isomerase activity"/>
    <property type="evidence" value="ECO:0007669"/>
    <property type="project" value="UniProtKB-KW"/>
</dbReference>
<keyword evidence="2" id="KW-1185">Reference proteome</keyword>
<dbReference type="PATRIC" id="fig|754476.3.peg.2574"/>
<name>I1XLZ5_METNJ</name>
<evidence type="ECO:0000313" key="1">
    <source>
        <dbReference type="EMBL" id="AFI85414.1"/>
    </source>
</evidence>
<dbReference type="Pfam" id="PF14534">
    <property type="entry name" value="DUF4440"/>
    <property type="match status" value="1"/>
</dbReference>
<dbReference type="STRING" id="754476.Q7A_2624"/>
<dbReference type="EMBL" id="CP003390">
    <property type="protein sequence ID" value="AFI85414.1"/>
    <property type="molecule type" value="Genomic_DNA"/>
</dbReference>
<dbReference type="AlphaFoldDB" id="I1XLZ5"/>
<evidence type="ECO:0000313" key="2">
    <source>
        <dbReference type="Proteomes" id="UP000009144"/>
    </source>
</evidence>
<protein>
    <submittedName>
        <fullName evidence="1">Ketosteroid isomerase-like protein</fullName>
    </submittedName>
</protein>
<dbReference type="eggNOG" id="COG4319">
    <property type="taxonomic scope" value="Bacteria"/>
</dbReference>
<dbReference type="Gene3D" id="3.10.450.50">
    <property type="match status" value="1"/>
</dbReference>
<dbReference type="PROSITE" id="PS51257">
    <property type="entry name" value="PROKAR_LIPOPROTEIN"/>
    <property type="match status" value="1"/>
</dbReference>
<accession>I1XLZ5</accession>
<dbReference type="InterPro" id="IPR027843">
    <property type="entry name" value="DUF4440"/>
</dbReference>
<dbReference type="InterPro" id="IPR032710">
    <property type="entry name" value="NTF2-like_dom_sf"/>
</dbReference>
<dbReference type="Proteomes" id="UP000009144">
    <property type="component" value="Chromosome"/>
</dbReference>
<sequence length="150" mass="16249">MLKRFIPLSLLILTVTACSNPAADYDAQEVVNSANEQWNAAFNDKDLDALTELYASQATLSPGDGNVLNGQQEIAALFQGFFENGLHNHNIATIATYSSAGQVSQLANWSADAEGENGETITFNGVLMTVLQQNEAGEWQVVSHIWNMAE</sequence>
<reference evidence="1 2" key="1">
    <citation type="journal article" date="2012" name="J. Bacteriol.">
        <title>Complete genome sequences of Methylophaga sp. strain JAM1 and Methylophaga sp. strain JAM7.</title>
        <authorList>
            <person name="Villeneuve C."/>
            <person name="Martineau C."/>
            <person name="Mauffrey F."/>
            <person name="Villemur R."/>
        </authorList>
    </citation>
    <scope>NUCLEOTIDE SEQUENCE [LARGE SCALE GENOMIC DNA]</scope>
    <source>
        <strain evidence="1 2">JAM1</strain>
    </source>
</reference>
<reference evidence="1 2" key="2">
    <citation type="journal article" date="2013" name="Int. J. Syst. Evol. Microbiol.">
        <title>Methylophaga nitratireducenticrescens sp. nov. and Methylophaga frappieri sp. nov., isolated from the biofilm of the methanol-fed denitrification system treating the seawater at the Montreal Biodome.</title>
        <authorList>
            <person name="Villeneuve C."/>
            <person name="Martineau C."/>
            <person name="Mauffrey F."/>
            <person name="Villemur R."/>
        </authorList>
    </citation>
    <scope>NUCLEOTIDE SEQUENCE [LARGE SCALE GENOMIC DNA]</scope>
    <source>
        <strain evidence="1 2">JAM1</strain>
    </source>
</reference>